<keyword evidence="3" id="KW-1185">Reference proteome</keyword>
<dbReference type="InterPro" id="IPR007484">
    <property type="entry name" value="Peptidase_M28"/>
</dbReference>
<evidence type="ECO:0000313" key="2">
    <source>
        <dbReference type="EMBL" id="TCO48287.1"/>
    </source>
</evidence>
<reference evidence="2 3" key="1">
    <citation type="journal article" date="2015" name="Stand. Genomic Sci.">
        <title>Genomic Encyclopedia of Bacterial and Archaeal Type Strains, Phase III: the genomes of soil and plant-associated and newly described type strains.</title>
        <authorList>
            <person name="Whitman W.B."/>
            <person name="Woyke T."/>
            <person name="Klenk H.P."/>
            <person name="Zhou Y."/>
            <person name="Lilburn T.G."/>
            <person name="Beck B.J."/>
            <person name="De Vos P."/>
            <person name="Vandamme P."/>
            <person name="Eisen J.A."/>
            <person name="Garrity G."/>
            <person name="Hugenholtz P."/>
            <person name="Kyrpides N.C."/>
        </authorList>
    </citation>
    <scope>NUCLEOTIDE SEQUENCE [LARGE SCALE GENOMIC DNA]</scope>
    <source>
        <strain evidence="2 3">VKM Ac-2541</strain>
    </source>
</reference>
<dbReference type="Proteomes" id="UP000295573">
    <property type="component" value="Unassembled WGS sequence"/>
</dbReference>
<comment type="caution">
    <text evidence="2">The sequence shown here is derived from an EMBL/GenBank/DDBJ whole genome shotgun (WGS) entry which is preliminary data.</text>
</comment>
<sequence>MRKFLYPGRSAGVLETALAYAASGQTPRNRLRFGFWGAEELGLLGSKYYVNNLPTASARRSSST</sequence>
<dbReference type="EMBL" id="SLWR01000004">
    <property type="protein sequence ID" value="TCO48287.1"/>
    <property type="molecule type" value="Genomic_DNA"/>
</dbReference>
<dbReference type="RefSeq" id="WP_241995871.1">
    <property type="nucleotide sequence ID" value="NZ_SLWR01000004.1"/>
</dbReference>
<name>A0A4R2IT77_9ACTN</name>
<gene>
    <name evidence="2" type="ORF">EV646_104104</name>
</gene>
<dbReference type="Pfam" id="PF04389">
    <property type="entry name" value="Peptidase_M28"/>
    <property type="match status" value="1"/>
</dbReference>
<proteinExistence type="predicted"/>
<feature type="domain" description="Peptidase M28" evidence="1">
    <location>
        <begin position="11"/>
        <end position="54"/>
    </location>
</feature>
<evidence type="ECO:0000313" key="3">
    <source>
        <dbReference type="Proteomes" id="UP000295573"/>
    </source>
</evidence>
<dbReference type="Gene3D" id="3.40.630.10">
    <property type="entry name" value="Zn peptidases"/>
    <property type="match status" value="1"/>
</dbReference>
<evidence type="ECO:0000259" key="1">
    <source>
        <dbReference type="Pfam" id="PF04389"/>
    </source>
</evidence>
<accession>A0A4R2IT77</accession>
<protein>
    <submittedName>
        <fullName evidence="2">Peptidase M28-like protein</fullName>
    </submittedName>
</protein>
<organism evidence="2 3">
    <name type="scientific">Kribbella antiqua</name>
    <dbReference type="NCBI Taxonomy" id="2512217"/>
    <lineage>
        <taxon>Bacteria</taxon>
        <taxon>Bacillati</taxon>
        <taxon>Actinomycetota</taxon>
        <taxon>Actinomycetes</taxon>
        <taxon>Propionibacteriales</taxon>
        <taxon>Kribbellaceae</taxon>
        <taxon>Kribbella</taxon>
    </lineage>
</organism>
<dbReference type="SUPFAM" id="SSF53187">
    <property type="entry name" value="Zn-dependent exopeptidases"/>
    <property type="match status" value="1"/>
</dbReference>
<dbReference type="AlphaFoldDB" id="A0A4R2IT77"/>